<comment type="similarity">
    <text evidence="2 9">Belongs to the eIF-2B alpha/beta/delta subunits family.</text>
</comment>
<gene>
    <name evidence="11" type="ORF">RRF57_003166</name>
</gene>
<dbReference type="PANTHER" id="PTHR10233:SF14">
    <property type="entry name" value="TRANSLATION INITIATION FACTOR EIF-2B SUBUNIT DELTA"/>
    <property type="match status" value="1"/>
</dbReference>
<evidence type="ECO:0000256" key="1">
    <source>
        <dbReference type="ARBA" id="ARBA00004514"/>
    </source>
</evidence>
<dbReference type="EMBL" id="JAWHQM010000005">
    <property type="protein sequence ID" value="KAK5627451.1"/>
    <property type="molecule type" value="Genomic_DNA"/>
</dbReference>
<dbReference type="PANTHER" id="PTHR10233">
    <property type="entry name" value="TRANSLATION INITIATION FACTOR EIF-2B"/>
    <property type="match status" value="1"/>
</dbReference>
<dbReference type="SUPFAM" id="SSF100950">
    <property type="entry name" value="NagB/RpiA/CoA transferase-like"/>
    <property type="match status" value="1"/>
</dbReference>
<feature type="compositionally biased region" description="Polar residues" evidence="10">
    <location>
        <begin position="102"/>
        <end position="112"/>
    </location>
</feature>
<evidence type="ECO:0000256" key="6">
    <source>
        <dbReference type="ARBA" id="ARBA00044147"/>
    </source>
</evidence>
<evidence type="ECO:0000256" key="5">
    <source>
        <dbReference type="ARBA" id="ARBA00022917"/>
    </source>
</evidence>
<dbReference type="AlphaFoldDB" id="A0AAN7UJU5"/>
<evidence type="ECO:0000256" key="4">
    <source>
        <dbReference type="ARBA" id="ARBA00022540"/>
    </source>
</evidence>
<comment type="subcellular location">
    <subcellularLocation>
        <location evidence="1">Cytoplasm</location>
        <location evidence="1">Cytosol</location>
    </subcellularLocation>
</comment>
<evidence type="ECO:0000313" key="12">
    <source>
        <dbReference type="Proteomes" id="UP001305414"/>
    </source>
</evidence>
<evidence type="ECO:0000256" key="10">
    <source>
        <dbReference type="SAM" id="MobiDB-lite"/>
    </source>
</evidence>
<dbReference type="InterPro" id="IPR037171">
    <property type="entry name" value="NagB/RpiA_transferase-like"/>
</dbReference>
<evidence type="ECO:0000313" key="11">
    <source>
        <dbReference type="EMBL" id="KAK5627451.1"/>
    </source>
</evidence>
<dbReference type="Proteomes" id="UP001305414">
    <property type="component" value="Unassembled WGS sequence"/>
</dbReference>
<keyword evidence="5" id="KW-0648">Protein biosynthesis</keyword>
<feature type="compositionally biased region" description="Basic and acidic residues" evidence="10">
    <location>
        <begin position="29"/>
        <end position="40"/>
    </location>
</feature>
<dbReference type="Gene3D" id="3.40.50.10470">
    <property type="entry name" value="Translation initiation factor eif-2b, domain 2"/>
    <property type="match status" value="1"/>
</dbReference>
<organism evidence="11 12">
    <name type="scientific">Xylaria bambusicola</name>
    <dbReference type="NCBI Taxonomy" id="326684"/>
    <lineage>
        <taxon>Eukaryota</taxon>
        <taxon>Fungi</taxon>
        <taxon>Dikarya</taxon>
        <taxon>Ascomycota</taxon>
        <taxon>Pezizomycotina</taxon>
        <taxon>Sordariomycetes</taxon>
        <taxon>Xylariomycetidae</taxon>
        <taxon>Xylariales</taxon>
        <taxon>Xylariaceae</taxon>
        <taxon>Xylaria</taxon>
    </lineage>
</organism>
<dbReference type="GO" id="GO:0005829">
    <property type="term" value="C:cytosol"/>
    <property type="evidence" value="ECO:0007669"/>
    <property type="project" value="UniProtKB-SubCell"/>
</dbReference>
<name>A0AAN7UJU5_9PEZI</name>
<keyword evidence="4" id="KW-0396">Initiation factor</keyword>
<feature type="compositionally biased region" description="Basic residues" evidence="10">
    <location>
        <begin position="1"/>
        <end position="12"/>
    </location>
</feature>
<evidence type="ECO:0000256" key="8">
    <source>
        <dbReference type="ARBA" id="ARBA00046432"/>
    </source>
</evidence>
<feature type="compositionally biased region" description="Basic and acidic residues" evidence="10">
    <location>
        <begin position="74"/>
        <end position="84"/>
    </location>
</feature>
<dbReference type="GO" id="GO:0003743">
    <property type="term" value="F:translation initiation factor activity"/>
    <property type="evidence" value="ECO:0007669"/>
    <property type="project" value="UniProtKB-KW"/>
</dbReference>
<dbReference type="Pfam" id="PF01008">
    <property type="entry name" value="IF-2B"/>
    <property type="match status" value="1"/>
</dbReference>
<feature type="region of interest" description="Disordered" evidence="10">
    <location>
        <begin position="1"/>
        <end position="152"/>
    </location>
</feature>
<protein>
    <recommendedName>
        <fullName evidence="6">Translation initiation factor eIF2B subunit delta</fullName>
    </recommendedName>
    <alternativeName>
        <fullName evidence="7">eIF2B GDP-GTP exchange factor subunit delta</fullName>
    </alternativeName>
</protein>
<feature type="compositionally biased region" description="Polar residues" evidence="10">
    <location>
        <begin position="16"/>
        <end position="25"/>
    </location>
</feature>
<evidence type="ECO:0000256" key="3">
    <source>
        <dbReference type="ARBA" id="ARBA00022490"/>
    </source>
</evidence>
<evidence type="ECO:0000256" key="9">
    <source>
        <dbReference type="RuleBase" id="RU003814"/>
    </source>
</evidence>
<proteinExistence type="inferred from homology"/>
<keyword evidence="3" id="KW-0963">Cytoplasm</keyword>
<reference evidence="11 12" key="1">
    <citation type="submission" date="2023-10" db="EMBL/GenBank/DDBJ databases">
        <title>Draft genome sequence of Xylaria bambusicola isolate GMP-LS, the root and basal stem rot pathogen of sugarcane in Indonesia.</title>
        <authorList>
            <person name="Selvaraj P."/>
            <person name="Muralishankar V."/>
            <person name="Muruganantham S."/>
            <person name="Sp S."/>
            <person name="Haryani S."/>
            <person name="Lau K.J.X."/>
            <person name="Naqvi N.I."/>
        </authorList>
    </citation>
    <scope>NUCLEOTIDE SEQUENCE [LARGE SCALE GENOMIC DNA]</scope>
    <source>
        <strain evidence="11">GMP-LS</strain>
    </source>
</reference>
<evidence type="ECO:0000256" key="7">
    <source>
        <dbReference type="ARBA" id="ARBA00044356"/>
    </source>
</evidence>
<dbReference type="InterPro" id="IPR042529">
    <property type="entry name" value="IF_2B-like_C"/>
</dbReference>
<keyword evidence="12" id="KW-1185">Reference proteome</keyword>
<comment type="subunit">
    <text evidence="8">Component of the translation initiation factor 2B (eIF2B) complex which is a heterodecamer of two sets of five different subunits: alpha, beta, gamma, delta and epsilon. Subunits alpha, beta and delta comprise a regulatory subcomplex and subunits epsilon and gamma comprise a catalytic subcomplex. Within the complex, the hexameric regulatory complex resides at the center, with the two heterodimeric catalytic subcomplexes bound on opposite sides.</text>
</comment>
<sequence length="483" mass="51412">MPHRGIHPRRVVPKTGRSSMSTASNEPPAEVKPKSAEKAQDTPATTPAPTNGEPQAQGEKAAPPAAPKLSNAELKAKAKAEKQARRAQAKAAQNAAPGGGSTPTSAGQSGPQVTEPKGNKAKGKPDGGRPADSGATGKAVGSKGSIPAPLPKPEGLIPECFSHLSMAKRLPITQADKDVHPTVLAIGQKMAIFGIDESIARLEATLLAFKKVIESYTTPPGNTLARHLTPHVLNPQIEYLSACRPMCFSMGNAIRWLKLQVSKIDPDVPDSEAKKLLCSSIDAFIQERIKFADVVITEKAADCVQDKSVVLVYGRSSLVEASLLLAHSKGKKFDVIIIDDPSEQKGQILAKTLIEKGIRVTYSGDFGALQSHVELANIVLLGSEGMFSNGALYGRAGTCDVAIAAKDHGKQVYTLCETINITERVSTDSLTFNEIHPDHCSSKSFRLLYDTTPSDYLSIVITEISSAQPTSVSYLLRKLEDSN</sequence>
<evidence type="ECO:0000256" key="2">
    <source>
        <dbReference type="ARBA" id="ARBA00007251"/>
    </source>
</evidence>
<comment type="caution">
    <text evidence="11">The sequence shown here is derived from an EMBL/GenBank/DDBJ whole genome shotgun (WGS) entry which is preliminary data.</text>
</comment>
<accession>A0AAN7UJU5</accession>
<dbReference type="InterPro" id="IPR000649">
    <property type="entry name" value="IF-2B-related"/>
</dbReference>